<dbReference type="InterPro" id="IPR032882">
    <property type="entry name" value="SrkA/RdoA"/>
</dbReference>
<keyword evidence="4 11" id="KW-0808">Transferase</keyword>
<dbReference type="Gene3D" id="1.20.1270.170">
    <property type="match status" value="1"/>
</dbReference>
<dbReference type="AlphaFoldDB" id="A0A0R2U8G9"/>
<evidence type="ECO:0000256" key="5">
    <source>
        <dbReference type="ARBA" id="ARBA00022723"/>
    </source>
</evidence>
<dbReference type="GO" id="GO:0000287">
    <property type="term" value="F:magnesium ion binding"/>
    <property type="evidence" value="ECO:0007669"/>
    <property type="project" value="UniProtKB-UniRule"/>
</dbReference>
<evidence type="ECO:0000313" key="14">
    <source>
        <dbReference type="Proteomes" id="UP000051213"/>
    </source>
</evidence>
<dbReference type="EC" id="2.7.11.1" evidence="11"/>
<evidence type="ECO:0000256" key="1">
    <source>
        <dbReference type="ARBA" id="ARBA00022490"/>
    </source>
</evidence>
<dbReference type="GO" id="GO:0004674">
    <property type="term" value="F:protein serine/threonine kinase activity"/>
    <property type="evidence" value="ECO:0007669"/>
    <property type="project" value="UniProtKB-UniRule"/>
</dbReference>
<keyword evidence="7 11" id="KW-0418">Kinase</keyword>
<dbReference type="Proteomes" id="UP000051213">
    <property type="component" value="Unassembled WGS sequence"/>
</dbReference>
<evidence type="ECO:0000256" key="9">
    <source>
        <dbReference type="ARBA" id="ARBA00022842"/>
    </source>
</evidence>
<accession>A0A0R2U8G9</accession>
<feature type="domain" description="Aminoglycoside phosphotransferase" evidence="12">
    <location>
        <begin position="37"/>
        <end position="269"/>
    </location>
</feature>
<dbReference type="NCBIfam" id="NF008738">
    <property type="entry name" value="PRK11768.1"/>
    <property type="match status" value="1"/>
</dbReference>
<dbReference type="Gene3D" id="1.10.510.10">
    <property type="entry name" value="Transferase(Phosphotransferase) domain 1"/>
    <property type="match status" value="1"/>
</dbReference>
<evidence type="ECO:0000256" key="4">
    <source>
        <dbReference type="ARBA" id="ARBA00022679"/>
    </source>
</evidence>
<feature type="active site" evidence="11">
    <location>
        <position position="221"/>
    </location>
</feature>
<feature type="site" description="ATP" evidence="11">
    <location>
        <position position="37"/>
    </location>
</feature>
<dbReference type="HAMAP" id="MF_01497">
    <property type="entry name" value="SrkA_kinase"/>
    <property type="match status" value="1"/>
</dbReference>
<name>A0A0R2U8G9_9GAMM</name>
<reference evidence="13 14" key="1">
    <citation type="submission" date="2015-10" db="EMBL/GenBank/DDBJ databases">
        <title>Metagenome-Assembled Genomes uncover a global brackish microbiome.</title>
        <authorList>
            <person name="Hugerth L.W."/>
            <person name="Larsson J."/>
            <person name="Alneberg J."/>
            <person name="Lindh M.V."/>
            <person name="Legrand C."/>
            <person name="Pinhassi J."/>
            <person name="Andersson A.F."/>
        </authorList>
    </citation>
    <scope>NUCLEOTIDE SEQUENCE [LARGE SCALE GENOMIC DNA]</scope>
    <source>
        <strain evidence="13">BACL26 MAG-121220-bin70</strain>
    </source>
</reference>
<evidence type="ECO:0000256" key="10">
    <source>
        <dbReference type="ARBA" id="ARBA00023016"/>
    </source>
</evidence>
<keyword evidence="3 11" id="KW-0597">Phosphoprotein</keyword>
<feature type="active site" description="Proton acceptor" evidence="11">
    <location>
        <position position="204"/>
    </location>
</feature>
<feature type="binding site" evidence="11">
    <location>
        <position position="209"/>
    </location>
    <ligand>
        <name>Mg(2+)</name>
        <dbReference type="ChEBI" id="CHEBI:18420"/>
    </ligand>
</feature>
<comment type="caution">
    <text evidence="13">The sequence shown here is derived from an EMBL/GenBank/DDBJ whole genome shotgun (WGS) entry which is preliminary data.</text>
</comment>
<evidence type="ECO:0000256" key="11">
    <source>
        <dbReference type="HAMAP-Rule" id="MF_01497"/>
    </source>
</evidence>
<comment type="similarity">
    <text evidence="11">Belongs to the SrkA/RdoA protein kinase family.</text>
</comment>
<dbReference type="InterPro" id="IPR002575">
    <property type="entry name" value="Aminoglycoside_PTrfase"/>
</dbReference>
<evidence type="ECO:0000256" key="8">
    <source>
        <dbReference type="ARBA" id="ARBA00022840"/>
    </source>
</evidence>
<dbReference type="Pfam" id="PF01636">
    <property type="entry name" value="APH"/>
    <property type="match status" value="1"/>
</dbReference>
<keyword evidence="9 11" id="KW-0460">Magnesium</keyword>
<comment type="cofactor">
    <cofactor evidence="11">
        <name>Mg(2+)</name>
        <dbReference type="ChEBI" id="CHEBI:18420"/>
    </cofactor>
</comment>
<evidence type="ECO:0000259" key="12">
    <source>
        <dbReference type="Pfam" id="PF01636"/>
    </source>
</evidence>
<gene>
    <name evidence="11" type="primary">srkA</name>
    <name evidence="13" type="ORF">ABS24_09110</name>
</gene>
<protein>
    <recommendedName>
        <fullName evidence="11">Stress response kinase A</fullName>
        <ecNumber evidence="11">2.7.11.1</ecNumber>
    </recommendedName>
    <alternativeName>
        <fullName evidence="11">Serine/threonine-protein kinase SrkA</fullName>
    </alternativeName>
</protein>
<keyword evidence="10 11" id="KW-0346">Stress response</keyword>
<evidence type="ECO:0000256" key="7">
    <source>
        <dbReference type="ARBA" id="ARBA00022777"/>
    </source>
</evidence>
<evidence type="ECO:0000256" key="3">
    <source>
        <dbReference type="ARBA" id="ARBA00022553"/>
    </source>
</evidence>
<keyword evidence="5 11" id="KW-0479">Metal-binding</keyword>
<comment type="catalytic activity">
    <reaction evidence="11">
        <text>L-threonyl-[protein] + ATP = O-phospho-L-threonyl-[protein] + ADP + H(+)</text>
        <dbReference type="Rhea" id="RHEA:46608"/>
        <dbReference type="Rhea" id="RHEA-COMP:11060"/>
        <dbReference type="Rhea" id="RHEA-COMP:11605"/>
        <dbReference type="ChEBI" id="CHEBI:15378"/>
        <dbReference type="ChEBI" id="CHEBI:30013"/>
        <dbReference type="ChEBI" id="CHEBI:30616"/>
        <dbReference type="ChEBI" id="CHEBI:61977"/>
        <dbReference type="ChEBI" id="CHEBI:456216"/>
        <dbReference type="EC" id="2.7.11.1"/>
    </reaction>
</comment>
<keyword evidence="2 11" id="KW-0723">Serine/threonine-protein kinase</keyword>
<dbReference type="Gene3D" id="3.30.200.70">
    <property type="match status" value="1"/>
</dbReference>
<evidence type="ECO:0000313" key="13">
    <source>
        <dbReference type="EMBL" id="KRO95817.1"/>
    </source>
</evidence>
<keyword evidence="8 11" id="KW-0067">ATP-binding</keyword>
<dbReference type="SUPFAM" id="SSF56112">
    <property type="entry name" value="Protein kinase-like (PK-like)"/>
    <property type="match status" value="1"/>
</dbReference>
<comment type="subcellular location">
    <subcellularLocation>
        <location evidence="11">Cytoplasm</location>
    </subcellularLocation>
</comment>
<dbReference type="InterPro" id="IPR011009">
    <property type="entry name" value="Kinase-like_dom_sf"/>
</dbReference>
<evidence type="ECO:0000256" key="6">
    <source>
        <dbReference type="ARBA" id="ARBA00022741"/>
    </source>
</evidence>
<comment type="subunit">
    <text evidence="11">Monomer.</text>
</comment>
<sequence length="330" mass="38708">MSELNSHPFDALTPDVLIDAVESQGFICDGRFLALNSYENRVYQIGIEEKTPMIAKFYRPERWTDEQIGEEHQYCFELKEQELPVVCPWINSEKNSISHYAGFRFALYERKGGHAPELDNLDNLFILGRLLGRFHGVGATKKFTHRPTLNAKNFGWDSYRLISKDFMPKELSPAYDSLALDVLKAIERILADYGEVNNIRVHGDCHSGNILWRDDYPHFVDFDDARMAPAIQDLWMLLSGDRHEQTAQMTEIIEGYNEFYDFDYRELRLIEVFRTLRIMHHSAWIARRWSDPAFPRAFSWFDSPRYWSDHILALREQLALLNEPPLEVRP</sequence>
<dbReference type="EMBL" id="LICA01000072">
    <property type="protein sequence ID" value="KRO95817.1"/>
    <property type="molecule type" value="Genomic_DNA"/>
</dbReference>
<feature type="binding site" evidence="11">
    <location>
        <position position="221"/>
    </location>
    <ligand>
        <name>Mg(2+)</name>
        <dbReference type="ChEBI" id="CHEBI:18420"/>
    </ligand>
</feature>
<proteinExistence type="inferred from homology"/>
<dbReference type="PANTHER" id="PTHR39573:SF1">
    <property type="entry name" value="STRESS RESPONSE KINASE A"/>
    <property type="match status" value="1"/>
</dbReference>
<keyword evidence="1 11" id="KW-0963">Cytoplasm</keyword>
<dbReference type="PANTHER" id="PTHR39573">
    <property type="entry name" value="STRESS RESPONSE KINASE A"/>
    <property type="match status" value="1"/>
</dbReference>
<comment type="function">
    <text evidence="11">A protein kinase that phosphorylates Ser and Thr residues. Probably acts to suppress the effects of stress linked to accumulation of reactive oxygen species. Probably involved in the extracytoplasmic stress response.</text>
</comment>
<dbReference type="GO" id="GO:0106310">
    <property type="term" value="F:protein serine kinase activity"/>
    <property type="evidence" value="ECO:0007669"/>
    <property type="project" value="RHEA"/>
</dbReference>
<organism evidence="13 14">
    <name type="scientific">SAR92 bacterium BACL26 MAG-121220-bin70</name>
    <dbReference type="NCBI Taxonomy" id="1655626"/>
    <lineage>
        <taxon>Bacteria</taxon>
        <taxon>Pseudomonadati</taxon>
        <taxon>Pseudomonadota</taxon>
        <taxon>Gammaproteobacteria</taxon>
        <taxon>Cellvibrionales</taxon>
        <taxon>Porticoccaceae</taxon>
        <taxon>SAR92 clade</taxon>
    </lineage>
</organism>
<dbReference type="GO" id="GO:0005524">
    <property type="term" value="F:ATP binding"/>
    <property type="evidence" value="ECO:0007669"/>
    <property type="project" value="UniProtKB-UniRule"/>
</dbReference>
<comment type="catalytic activity">
    <reaction evidence="11">
        <text>L-seryl-[protein] + ATP = O-phospho-L-seryl-[protein] + ADP + H(+)</text>
        <dbReference type="Rhea" id="RHEA:17989"/>
        <dbReference type="Rhea" id="RHEA-COMP:9863"/>
        <dbReference type="Rhea" id="RHEA-COMP:11604"/>
        <dbReference type="ChEBI" id="CHEBI:15378"/>
        <dbReference type="ChEBI" id="CHEBI:29999"/>
        <dbReference type="ChEBI" id="CHEBI:30616"/>
        <dbReference type="ChEBI" id="CHEBI:83421"/>
        <dbReference type="ChEBI" id="CHEBI:456216"/>
        <dbReference type="EC" id="2.7.11.1"/>
    </reaction>
</comment>
<keyword evidence="6 11" id="KW-0547">Nucleotide-binding</keyword>
<dbReference type="GO" id="GO:0005737">
    <property type="term" value="C:cytoplasm"/>
    <property type="evidence" value="ECO:0007669"/>
    <property type="project" value="UniProtKB-SubCell"/>
</dbReference>
<evidence type="ECO:0000256" key="2">
    <source>
        <dbReference type="ARBA" id="ARBA00022527"/>
    </source>
</evidence>